<dbReference type="OrthoDB" id="8227562at2"/>
<dbReference type="RefSeq" id="WP_148622470.1">
    <property type="nucleotide sequence ID" value="NZ_SDGZ01000013.1"/>
</dbReference>
<dbReference type="InterPro" id="IPR038713">
    <property type="entry name" value="Terminase_Gp1_N_sf"/>
</dbReference>
<dbReference type="Proteomes" id="UP000371977">
    <property type="component" value="Unassembled WGS sequence"/>
</dbReference>
<protein>
    <recommendedName>
        <fullName evidence="3">Terminase</fullName>
    </recommendedName>
</protein>
<evidence type="ECO:0000313" key="2">
    <source>
        <dbReference type="Proteomes" id="UP000371977"/>
    </source>
</evidence>
<reference evidence="1 2" key="1">
    <citation type="submission" date="2019-01" db="EMBL/GenBank/DDBJ databases">
        <title>Weissella sp. nov., a novel lactic acid bacterium isolated from animal feces.</title>
        <authorList>
            <person name="Wang L.-T."/>
        </authorList>
    </citation>
    <scope>NUCLEOTIDE SEQUENCE [LARGE SCALE GENOMIC DNA]</scope>
    <source>
        <strain evidence="1 2">8H-2</strain>
    </source>
</reference>
<sequence>MADKLTPKQEAFAWAVGLEGKTYTQAYKDVYDVKPTTLDKTVWRKASDVANNGKVTARIDELKRMKAVEMQRSFHWTMQDAVNELLFVIKKNRNDLLRSDRDGYAAREANNKAILGAVSQLEDLRRENDKYLSDSNRKLRAEADIAEAKAKMLTDDSISVDTTIVIGEKYEDE</sequence>
<organism evidence="1 2">
    <name type="scientific">Weissella muntiaci</name>
    <dbReference type="NCBI Taxonomy" id="2508881"/>
    <lineage>
        <taxon>Bacteria</taxon>
        <taxon>Bacillati</taxon>
        <taxon>Bacillota</taxon>
        <taxon>Bacilli</taxon>
        <taxon>Lactobacillales</taxon>
        <taxon>Lactobacillaceae</taxon>
        <taxon>Weissella</taxon>
    </lineage>
</organism>
<evidence type="ECO:0008006" key="3">
    <source>
        <dbReference type="Google" id="ProtNLM"/>
    </source>
</evidence>
<keyword evidence="2" id="KW-1185">Reference proteome</keyword>
<evidence type="ECO:0000313" key="1">
    <source>
        <dbReference type="EMBL" id="TYC49911.1"/>
    </source>
</evidence>
<comment type="caution">
    <text evidence="1">The sequence shown here is derived from an EMBL/GenBank/DDBJ whole genome shotgun (WGS) entry which is preliminary data.</text>
</comment>
<gene>
    <name evidence="1" type="ORF">ESZ50_04785</name>
</gene>
<name>A0A6C2C7A1_9LACO</name>
<dbReference type="AlphaFoldDB" id="A0A6C2C7A1"/>
<dbReference type="EMBL" id="SDGZ01000013">
    <property type="protein sequence ID" value="TYC49911.1"/>
    <property type="molecule type" value="Genomic_DNA"/>
</dbReference>
<proteinExistence type="predicted"/>
<dbReference type="Gene3D" id="1.10.10.1400">
    <property type="entry name" value="Terminase, small subunit, N-terminal DNA-binding domain, HTH motif"/>
    <property type="match status" value="1"/>
</dbReference>
<accession>A0A6C2C7A1</accession>